<feature type="domain" description="Solute-binding protein family 3/N-terminal" evidence="4">
    <location>
        <begin position="38"/>
        <end position="268"/>
    </location>
</feature>
<keyword evidence="6" id="KW-1185">Reference proteome</keyword>
<feature type="chain" id="PRO_5016627379" description="Solute-binding protein family 3/N-terminal domain-containing protein" evidence="3">
    <location>
        <begin position="22"/>
        <end position="268"/>
    </location>
</feature>
<dbReference type="PROSITE" id="PS51257">
    <property type="entry name" value="PROKAR_LIPOPROTEIN"/>
    <property type="match status" value="1"/>
</dbReference>
<dbReference type="RefSeq" id="WP_109719144.1">
    <property type="nucleotide sequence ID" value="NZ_QEQK01000003.1"/>
</dbReference>
<dbReference type="PANTHER" id="PTHR35936">
    <property type="entry name" value="MEMBRANE-BOUND LYTIC MUREIN TRANSGLYCOSYLASE F"/>
    <property type="match status" value="1"/>
</dbReference>
<evidence type="ECO:0000259" key="4">
    <source>
        <dbReference type="SMART" id="SM00062"/>
    </source>
</evidence>
<name>A0A363UNR0_9GAMM</name>
<sequence length="268" mass="29018">MTRWMLPALAGISLLVGCQPASTESAATSPEAASPDCLLTVGWDPWEPYSYESLEGRITGLDVDLVRQMSDAADCEVRFHKGNWVALLDELRAGQIDVLMAATPTTDRRSFAHFSEPYRDESFALFAPQDQVQMYQGASLESLLADGKRIGITDGYYYGDGVQALLSDPQFDAQIVAAPVPEANYRHLEEGTVDVVIGDPYVASAVLRRTGLGASIEQLRGHVHSGAVTFMFSRESVSEAQVAAMNAALDRLESAGHIAGTLDRYRGS</sequence>
<reference evidence="5 6" key="1">
    <citation type="submission" date="2018-05" db="EMBL/GenBank/DDBJ databases">
        <title>Abyssibacter profundi OUC007T gen. nov., sp. nov, a marine bacterium isolated from seawater of the Mariana Trench.</title>
        <authorList>
            <person name="Zhou S."/>
        </authorList>
    </citation>
    <scope>NUCLEOTIDE SEQUENCE [LARGE SCALE GENOMIC DNA]</scope>
    <source>
        <strain evidence="5 6">OUC007</strain>
    </source>
</reference>
<keyword evidence="2 3" id="KW-0732">Signal</keyword>
<dbReference type="PANTHER" id="PTHR35936:SF19">
    <property type="entry name" value="AMINO-ACID-BINDING PROTEIN YXEM-RELATED"/>
    <property type="match status" value="1"/>
</dbReference>
<dbReference type="InterPro" id="IPR001638">
    <property type="entry name" value="Solute-binding_3/MltF_N"/>
</dbReference>
<comment type="similarity">
    <text evidence="1">Belongs to the bacterial solute-binding protein 3 family.</text>
</comment>
<gene>
    <name evidence="5" type="ORF">DEH80_03755</name>
</gene>
<accession>A0A363UNR0</accession>
<dbReference type="Gene3D" id="3.40.190.10">
    <property type="entry name" value="Periplasmic binding protein-like II"/>
    <property type="match status" value="2"/>
</dbReference>
<dbReference type="EMBL" id="QEQK01000003">
    <property type="protein sequence ID" value="PWN57063.1"/>
    <property type="molecule type" value="Genomic_DNA"/>
</dbReference>
<comment type="caution">
    <text evidence="5">The sequence shown here is derived from an EMBL/GenBank/DDBJ whole genome shotgun (WGS) entry which is preliminary data.</text>
</comment>
<protein>
    <recommendedName>
        <fullName evidence="4">Solute-binding protein family 3/N-terminal domain-containing protein</fullName>
    </recommendedName>
</protein>
<proteinExistence type="inferred from homology"/>
<evidence type="ECO:0000256" key="3">
    <source>
        <dbReference type="SAM" id="SignalP"/>
    </source>
</evidence>
<organism evidence="5 6">
    <name type="scientific">Abyssibacter profundi</name>
    <dbReference type="NCBI Taxonomy" id="2182787"/>
    <lineage>
        <taxon>Bacteria</taxon>
        <taxon>Pseudomonadati</taxon>
        <taxon>Pseudomonadota</taxon>
        <taxon>Gammaproteobacteria</taxon>
        <taxon>Chromatiales</taxon>
        <taxon>Oceanococcaceae</taxon>
        <taxon>Abyssibacter</taxon>
    </lineage>
</organism>
<evidence type="ECO:0000313" key="6">
    <source>
        <dbReference type="Proteomes" id="UP000251800"/>
    </source>
</evidence>
<dbReference type="Proteomes" id="UP000251800">
    <property type="component" value="Unassembled WGS sequence"/>
</dbReference>
<dbReference type="Pfam" id="PF00497">
    <property type="entry name" value="SBP_bac_3"/>
    <property type="match status" value="1"/>
</dbReference>
<dbReference type="AlphaFoldDB" id="A0A363UNR0"/>
<dbReference type="SUPFAM" id="SSF53850">
    <property type="entry name" value="Periplasmic binding protein-like II"/>
    <property type="match status" value="1"/>
</dbReference>
<evidence type="ECO:0000256" key="2">
    <source>
        <dbReference type="ARBA" id="ARBA00022729"/>
    </source>
</evidence>
<dbReference type="SMART" id="SM00062">
    <property type="entry name" value="PBPb"/>
    <property type="match status" value="1"/>
</dbReference>
<dbReference type="OrthoDB" id="9768183at2"/>
<evidence type="ECO:0000256" key="1">
    <source>
        <dbReference type="ARBA" id="ARBA00010333"/>
    </source>
</evidence>
<evidence type="ECO:0000313" key="5">
    <source>
        <dbReference type="EMBL" id="PWN57063.1"/>
    </source>
</evidence>
<feature type="signal peptide" evidence="3">
    <location>
        <begin position="1"/>
        <end position="21"/>
    </location>
</feature>